<dbReference type="RefSeq" id="WP_386699123.1">
    <property type="nucleotide sequence ID" value="NZ_BAAAQI010000001.1"/>
</dbReference>
<dbReference type="Pfam" id="PF02785">
    <property type="entry name" value="Biotin_carb_C"/>
    <property type="match status" value="1"/>
</dbReference>
<evidence type="ECO:0000313" key="13">
    <source>
        <dbReference type="Proteomes" id="UP001595858"/>
    </source>
</evidence>
<dbReference type="InterPro" id="IPR000089">
    <property type="entry name" value="Biotin_lipoyl"/>
</dbReference>
<dbReference type="InterPro" id="IPR011764">
    <property type="entry name" value="Biotin_carboxylation_dom"/>
</dbReference>
<dbReference type="EC" id="6.3.4.14" evidence="2"/>
<evidence type="ECO:0000256" key="5">
    <source>
        <dbReference type="ARBA" id="ARBA00022840"/>
    </source>
</evidence>
<feature type="compositionally biased region" description="Low complexity" evidence="8">
    <location>
        <begin position="17"/>
        <end position="27"/>
    </location>
</feature>
<dbReference type="InterPro" id="IPR005482">
    <property type="entry name" value="Biotin_COase_C"/>
</dbReference>
<dbReference type="PROSITE" id="PS50975">
    <property type="entry name" value="ATP_GRASP"/>
    <property type="match status" value="1"/>
</dbReference>
<dbReference type="SUPFAM" id="SSF56059">
    <property type="entry name" value="Glutathione synthetase ATP-binding domain-like"/>
    <property type="match status" value="2"/>
</dbReference>
<organism evidence="12 13">
    <name type="scientific">Streptomonospora arabica</name>
    <dbReference type="NCBI Taxonomy" id="412417"/>
    <lineage>
        <taxon>Bacteria</taxon>
        <taxon>Bacillati</taxon>
        <taxon>Actinomycetota</taxon>
        <taxon>Actinomycetes</taxon>
        <taxon>Streptosporangiales</taxon>
        <taxon>Nocardiopsidaceae</taxon>
        <taxon>Streptomonospora</taxon>
    </lineage>
</organism>
<dbReference type="Gene3D" id="3.30.470.20">
    <property type="entry name" value="ATP-grasp fold, B domain"/>
    <property type="match status" value="2"/>
</dbReference>
<reference evidence="13" key="1">
    <citation type="journal article" date="2019" name="Int. J. Syst. Evol. Microbiol.">
        <title>The Global Catalogue of Microorganisms (GCM) 10K type strain sequencing project: providing services to taxonomists for standard genome sequencing and annotation.</title>
        <authorList>
            <consortium name="The Broad Institute Genomics Platform"/>
            <consortium name="The Broad Institute Genome Sequencing Center for Infectious Disease"/>
            <person name="Wu L."/>
            <person name="Ma J."/>
        </authorList>
    </citation>
    <scope>NUCLEOTIDE SEQUENCE [LARGE SCALE GENOMIC DNA]</scope>
    <source>
        <strain evidence="13">CGMCC 4.7304</strain>
    </source>
</reference>
<evidence type="ECO:0000256" key="7">
    <source>
        <dbReference type="PROSITE-ProRule" id="PRU00409"/>
    </source>
</evidence>
<feature type="compositionally biased region" description="Basic and acidic residues" evidence="8">
    <location>
        <begin position="1"/>
        <end position="16"/>
    </location>
</feature>
<dbReference type="PROSITE" id="PS00867">
    <property type="entry name" value="CPSASE_2"/>
    <property type="match status" value="1"/>
</dbReference>
<dbReference type="Pfam" id="PF21139">
    <property type="entry name" value="BT_MCC_alpha"/>
    <property type="match status" value="1"/>
</dbReference>
<feature type="region of interest" description="Disordered" evidence="8">
    <location>
        <begin position="1"/>
        <end position="55"/>
    </location>
</feature>
<evidence type="ECO:0000259" key="9">
    <source>
        <dbReference type="PROSITE" id="PS50968"/>
    </source>
</evidence>
<accession>A0ABV9SLJ1</accession>
<evidence type="ECO:0000256" key="1">
    <source>
        <dbReference type="ARBA" id="ARBA00001953"/>
    </source>
</evidence>
<dbReference type="SUPFAM" id="SSF52440">
    <property type="entry name" value="PreATP-grasp domain"/>
    <property type="match status" value="1"/>
</dbReference>
<evidence type="ECO:0000259" key="11">
    <source>
        <dbReference type="PROSITE" id="PS50979"/>
    </source>
</evidence>
<evidence type="ECO:0000256" key="4">
    <source>
        <dbReference type="ARBA" id="ARBA00022741"/>
    </source>
</evidence>
<feature type="domain" description="ATP-grasp" evidence="10">
    <location>
        <begin position="178"/>
        <end position="378"/>
    </location>
</feature>
<protein>
    <recommendedName>
        <fullName evidence="2">biotin carboxylase</fullName>
        <ecNumber evidence="2">6.3.4.14</ecNumber>
    </recommendedName>
</protein>
<dbReference type="PANTHER" id="PTHR18866">
    <property type="entry name" value="CARBOXYLASE:PYRUVATE/ACETYL-COA/PROPIONYL-COA CARBOXYLASE"/>
    <property type="match status" value="1"/>
</dbReference>
<feature type="compositionally biased region" description="Low complexity" evidence="8">
    <location>
        <begin position="639"/>
        <end position="650"/>
    </location>
</feature>
<dbReference type="InterPro" id="IPR005479">
    <property type="entry name" value="CPAse_ATP-bd"/>
</dbReference>
<dbReference type="Gene3D" id="2.40.50.100">
    <property type="match status" value="1"/>
</dbReference>
<dbReference type="PROSITE" id="PS50968">
    <property type="entry name" value="BIOTINYL_LIPOYL"/>
    <property type="match status" value="1"/>
</dbReference>
<dbReference type="InterPro" id="IPR050856">
    <property type="entry name" value="Biotin_carboxylase_complex"/>
</dbReference>
<dbReference type="SMART" id="SM00878">
    <property type="entry name" value="Biotin_carb_C"/>
    <property type="match status" value="1"/>
</dbReference>
<dbReference type="PROSITE" id="PS00866">
    <property type="entry name" value="CPSASE_1"/>
    <property type="match status" value="1"/>
</dbReference>
<feature type="region of interest" description="Disordered" evidence="8">
    <location>
        <begin position="638"/>
        <end position="675"/>
    </location>
</feature>
<feature type="compositionally biased region" description="Gly residues" evidence="8">
    <location>
        <begin position="28"/>
        <end position="48"/>
    </location>
</feature>
<dbReference type="InterPro" id="IPR005481">
    <property type="entry name" value="BC-like_N"/>
</dbReference>
<dbReference type="EMBL" id="JBHSIY010000006">
    <property type="protein sequence ID" value="MFC4866265.1"/>
    <property type="molecule type" value="Genomic_DNA"/>
</dbReference>
<evidence type="ECO:0000259" key="10">
    <source>
        <dbReference type="PROSITE" id="PS50975"/>
    </source>
</evidence>
<feature type="domain" description="Biotin carboxylation" evidence="11">
    <location>
        <begin position="59"/>
        <end position="636"/>
    </location>
</feature>
<dbReference type="PROSITE" id="PS50979">
    <property type="entry name" value="BC"/>
    <property type="match status" value="1"/>
</dbReference>
<dbReference type="InterPro" id="IPR011761">
    <property type="entry name" value="ATP-grasp"/>
</dbReference>
<dbReference type="Pfam" id="PF02786">
    <property type="entry name" value="CPSase_L_D2"/>
    <property type="match status" value="2"/>
</dbReference>
<comment type="caution">
    <text evidence="12">The sequence shown here is derived from an EMBL/GenBank/DDBJ whole genome shotgun (WGS) entry which is preliminary data.</text>
</comment>
<keyword evidence="5 7" id="KW-0067">ATP-binding</keyword>
<sequence>MSEGEQRADRVPEAPRDGTAAAPAPAGAGSGGSVPGGQAPGGPAGGPGERAAGVSASGRATTVLVANRGEIAVRIMRTVRRMGLRSVAVHSTADPGARHVRAADAAVCVGGPSLAESYLDAEAIVAAAVQSGARMVHPGYGFLAENADFARRCAEAGLVFIGPPPEAIEAMGDKISAKERVAAAGVPLLPGFAEEPGRPMDDGELARAAERTGYPLLIKPSAGGGGKGMRVVHGPGELAAAAAAARREAEAAFGDRTLLVERLVRRPRHIEVQVMADRYGNVLHLGERECSLQRRHQKIVEESPSPLLNAEQRAAMGEAAVAAAKACGYVGAGTVEFIVEPPEGAAVEAEEAAQQAADGAQAAGSVGSAAEARPERPERPQSGGPAGGGSGQHGAEAPGEPLISSQAHRVPGSPTRSGGLWTASAAPHGSGHGDAGAPGKFPSSGQPAAERPAPPRPSDPSTTEALDYSFLEMNTRLQVEHPVTEAVAAVGGRRGIDLVELQIRVARGEPLPFAQADVSLSGHAVEARVYAEDPAHGFLPTGGRVLLLDEPAGADLRVDSGLDEGTEITSAYDPMLAKVVSWAPDRAGALDRMDSALAAYTLLGCDTNVSFLRSLLRTPQVRAGALSTDLTERLAPELTAPADGPAPTAAEHATADRTSAAGPAPTAGSSAAPPPDELIAAAADHQLGLEPDPRTADRFAVPDGWRVGEPGWTAWRLRSPRHSAAAVRVRRRPSPATAAAAAAAAAADPQSFGAPPLVPGAGAHGPRTVAYEVSVDGGPPVAVDAARSPDGRTLTVALRSRTLRYARAAEPAGLWLGREGAAWRFQDDPVLAPSRTAGAAGDGTVRSPMPGTVLSLAVAEGEGVAAGAPVAVVEAMKMEHTVTAPVGGTVGELPVRPGRPVAMDAVLARITPEPAETPPGSGGPDSAPTTLEE</sequence>
<keyword evidence="6" id="KW-0092">Biotin</keyword>
<feature type="domain" description="Lipoyl-binding" evidence="9">
    <location>
        <begin position="834"/>
        <end position="911"/>
    </location>
</feature>
<dbReference type="SUPFAM" id="SSF51230">
    <property type="entry name" value="Single hybrid motif"/>
    <property type="match status" value="1"/>
</dbReference>
<dbReference type="SUPFAM" id="SSF51246">
    <property type="entry name" value="Rudiment single hybrid motif"/>
    <property type="match status" value="1"/>
</dbReference>
<gene>
    <name evidence="12" type="ORF">ACFPCZ_06430</name>
</gene>
<feature type="compositionally biased region" description="Low complexity" evidence="8">
    <location>
        <begin position="658"/>
        <end position="671"/>
    </location>
</feature>
<dbReference type="InterPro" id="IPR048429">
    <property type="entry name" value="MCC_alpha_BT"/>
</dbReference>
<proteinExistence type="predicted"/>
<dbReference type="Pfam" id="PF00364">
    <property type="entry name" value="Biotin_lipoyl"/>
    <property type="match status" value="1"/>
</dbReference>
<feature type="compositionally biased region" description="Low complexity" evidence="8">
    <location>
        <begin position="346"/>
        <end position="371"/>
    </location>
</feature>
<feature type="region of interest" description="Disordered" evidence="8">
    <location>
        <begin position="910"/>
        <end position="933"/>
    </location>
</feature>
<keyword evidence="4 7" id="KW-0547">Nucleotide-binding</keyword>
<dbReference type="InterPro" id="IPR011054">
    <property type="entry name" value="Rudment_hybrid_motif"/>
</dbReference>
<name>A0ABV9SLJ1_9ACTN</name>
<evidence type="ECO:0000313" key="12">
    <source>
        <dbReference type="EMBL" id="MFC4866265.1"/>
    </source>
</evidence>
<dbReference type="Proteomes" id="UP001595858">
    <property type="component" value="Unassembled WGS sequence"/>
</dbReference>
<comment type="cofactor">
    <cofactor evidence="1">
        <name>biotin</name>
        <dbReference type="ChEBI" id="CHEBI:57586"/>
    </cofactor>
</comment>
<evidence type="ECO:0000256" key="2">
    <source>
        <dbReference type="ARBA" id="ARBA00013263"/>
    </source>
</evidence>
<dbReference type="CDD" id="cd06850">
    <property type="entry name" value="biotinyl_domain"/>
    <property type="match status" value="1"/>
</dbReference>
<evidence type="ECO:0000256" key="6">
    <source>
        <dbReference type="ARBA" id="ARBA00023267"/>
    </source>
</evidence>
<feature type="region of interest" description="Disordered" evidence="8">
    <location>
        <begin position="346"/>
        <end position="464"/>
    </location>
</feature>
<evidence type="ECO:0000256" key="3">
    <source>
        <dbReference type="ARBA" id="ARBA00022598"/>
    </source>
</evidence>
<dbReference type="InterPro" id="IPR011053">
    <property type="entry name" value="Single_hybrid_motif"/>
</dbReference>
<evidence type="ECO:0000256" key="8">
    <source>
        <dbReference type="SAM" id="MobiDB-lite"/>
    </source>
</evidence>
<dbReference type="PANTHER" id="PTHR18866:SF33">
    <property type="entry name" value="METHYLCROTONOYL-COA CARBOXYLASE SUBUNIT ALPHA, MITOCHONDRIAL-RELATED"/>
    <property type="match status" value="1"/>
</dbReference>
<keyword evidence="13" id="KW-1185">Reference proteome</keyword>
<dbReference type="InterPro" id="IPR016185">
    <property type="entry name" value="PreATP-grasp_dom_sf"/>
</dbReference>
<dbReference type="Pfam" id="PF00289">
    <property type="entry name" value="Biotin_carb_N"/>
    <property type="match status" value="1"/>
</dbReference>
<keyword evidence="3" id="KW-0436">Ligase</keyword>